<reference evidence="2" key="1">
    <citation type="submission" date="2016-11" db="UniProtKB">
        <authorList>
            <consortium name="WormBaseParasite"/>
        </authorList>
    </citation>
    <scope>IDENTIFICATION</scope>
    <source>
        <strain evidence="2">KR3021</strain>
    </source>
</reference>
<sequence>MFLFIAIGSSLAPLAIRRAISVGSIHQTVKNEDDLISLNFVHIHPTSYEVEDLTKINWEIISLHGLFCIFLCSIPIILHFVWSDRTYNEPTIKEFDFADKGQVSVGEGILVNLMVTALTTSDFLWMALTHHNVFDQRMHLGACLIPIGMVVLTRLFGLVFLPNITVTKYVIMGLFGFVVVYNAVTMLFIIKWYEEISTEGTINYSLFLILTPTSIISGLLPPLITTNLSKLISKNTSIFSENMIAANICSVFIANLIYNKDQVSLNLRVIPTLIDDYTKFILISLCCYVLIAVVPIKVMIKRINFKLKLTEQMMRGSKDEEEFLIEKL</sequence>
<dbReference type="WBParaSite" id="RSKR_0000541700.1">
    <property type="protein sequence ID" value="RSKR_0000541700.1"/>
    <property type="gene ID" value="RSKR_0000541700"/>
</dbReference>
<accession>A0AC35TYD1</accession>
<name>A0AC35TYD1_9BILA</name>
<proteinExistence type="predicted"/>
<organism evidence="1 2">
    <name type="scientific">Rhabditophanes sp. KR3021</name>
    <dbReference type="NCBI Taxonomy" id="114890"/>
    <lineage>
        <taxon>Eukaryota</taxon>
        <taxon>Metazoa</taxon>
        <taxon>Ecdysozoa</taxon>
        <taxon>Nematoda</taxon>
        <taxon>Chromadorea</taxon>
        <taxon>Rhabditida</taxon>
        <taxon>Tylenchina</taxon>
        <taxon>Panagrolaimomorpha</taxon>
        <taxon>Strongyloidoidea</taxon>
        <taxon>Alloionematidae</taxon>
        <taxon>Rhabditophanes</taxon>
    </lineage>
</organism>
<protein>
    <submittedName>
        <fullName evidence="2">MFS transporter</fullName>
    </submittedName>
</protein>
<evidence type="ECO:0000313" key="2">
    <source>
        <dbReference type="WBParaSite" id="RSKR_0000541700.1"/>
    </source>
</evidence>
<dbReference type="Proteomes" id="UP000095286">
    <property type="component" value="Unplaced"/>
</dbReference>
<evidence type="ECO:0000313" key="1">
    <source>
        <dbReference type="Proteomes" id="UP000095286"/>
    </source>
</evidence>